<keyword evidence="15" id="KW-1185">Reference proteome</keyword>
<keyword evidence="3 11" id="KW-0813">Transport</keyword>
<evidence type="ECO:0000256" key="8">
    <source>
        <dbReference type="ARBA" id="ARBA00023128"/>
    </source>
</evidence>
<comment type="subcellular location">
    <subcellularLocation>
        <location evidence="1">Mitochondrion inner membrane</location>
        <topology evidence="1">Multi-pass membrane protein</topology>
    </subcellularLocation>
</comment>
<dbReference type="PANTHER" id="PTHR45618">
    <property type="entry name" value="MITOCHONDRIAL DICARBOXYLATE CARRIER-RELATED"/>
    <property type="match status" value="1"/>
</dbReference>
<feature type="region of interest" description="Disordered" evidence="12">
    <location>
        <begin position="1"/>
        <end position="20"/>
    </location>
</feature>
<evidence type="ECO:0000256" key="2">
    <source>
        <dbReference type="ARBA" id="ARBA00006375"/>
    </source>
</evidence>
<evidence type="ECO:0000256" key="1">
    <source>
        <dbReference type="ARBA" id="ARBA00004448"/>
    </source>
</evidence>
<protein>
    <submittedName>
        <fullName evidence="14">Mitochondrial carrier</fullName>
    </submittedName>
</protein>
<feature type="repeat" description="Solcar" evidence="10">
    <location>
        <begin position="144"/>
        <end position="235"/>
    </location>
</feature>
<evidence type="ECO:0000256" key="6">
    <source>
        <dbReference type="ARBA" id="ARBA00022792"/>
    </source>
</evidence>
<keyword evidence="5" id="KW-0677">Repeat</keyword>
<evidence type="ECO:0000256" key="3">
    <source>
        <dbReference type="ARBA" id="ARBA00022448"/>
    </source>
</evidence>
<dbReference type="EMBL" id="MU853429">
    <property type="protein sequence ID" value="KAK4130962.1"/>
    <property type="molecule type" value="Genomic_DNA"/>
</dbReference>
<dbReference type="GO" id="GO:0005743">
    <property type="term" value="C:mitochondrial inner membrane"/>
    <property type="evidence" value="ECO:0007669"/>
    <property type="project" value="UniProtKB-SubCell"/>
</dbReference>
<reference evidence="14" key="1">
    <citation type="journal article" date="2023" name="Mol. Phylogenet. Evol.">
        <title>Genome-scale phylogeny and comparative genomics of the fungal order Sordariales.</title>
        <authorList>
            <person name="Hensen N."/>
            <person name="Bonometti L."/>
            <person name="Westerberg I."/>
            <person name="Brannstrom I.O."/>
            <person name="Guillou S."/>
            <person name="Cros-Aarteil S."/>
            <person name="Calhoun S."/>
            <person name="Haridas S."/>
            <person name="Kuo A."/>
            <person name="Mondo S."/>
            <person name="Pangilinan J."/>
            <person name="Riley R."/>
            <person name="LaButti K."/>
            <person name="Andreopoulos B."/>
            <person name="Lipzen A."/>
            <person name="Chen C."/>
            <person name="Yan M."/>
            <person name="Daum C."/>
            <person name="Ng V."/>
            <person name="Clum A."/>
            <person name="Steindorff A."/>
            <person name="Ohm R.A."/>
            <person name="Martin F."/>
            <person name="Silar P."/>
            <person name="Natvig D.O."/>
            <person name="Lalanne C."/>
            <person name="Gautier V."/>
            <person name="Ament-Velasquez S.L."/>
            <person name="Kruys A."/>
            <person name="Hutchinson M.I."/>
            <person name="Powell A.J."/>
            <person name="Barry K."/>
            <person name="Miller A.N."/>
            <person name="Grigoriev I.V."/>
            <person name="Debuchy R."/>
            <person name="Gladieux P."/>
            <person name="Hiltunen Thoren M."/>
            <person name="Johannesson H."/>
        </authorList>
    </citation>
    <scope>NUCLEOTIDE SEQUENCE</scope>
    <source>
        <strain evidence="14">CBS 123565</strain>
    </source>
</reference>
<evidence type="ECO:0000313" key="15">
    <source>
        <dbReference type="Proteomes" id="UP001304895"/>
    </source>
</evidence>
<dbReference type="InterPro" id="IPR050391">
    <property type="entry name" value="Mito_Metabolite_Transporter"/>
</dbReference>
<feature type="repeat" description="Solcar" evidence="10">
    <location>
        <begin position="43"/>
        <end position="132"/>
    </location>
</feature>
<evidence type="ECO:0000256" key="10">
    <source>
        <dbReference type="PROSITE-ProRule" id="PRU00282"/>
    </source>
</evidence>
<evidence type="ECO:0000256" key="5">
    <source>
        <dbReference type="ARBA" id="ARBA00022737"/>
    </source>
</evidence>
<dbReference type="InterPro" id="IPR002067">
    <property type="entry name" value="MCP"/>
</dbReference>
<keyword evidence="6" id="KW-0999">Mitochondrion inner membrane</keyword>
<evidence type="ECO:0000256" key="13">
    <source>
        <dbReference type="SAM" id="Phobius"/>
    </source>
</evidence>
<accession>A0AAN6UDE6</accession>
<feature type="repeat" description="Solcar" evidence="10">
    <location>
        <begin position="243"/>
        <end position="333"/>
    </location>
</feature>
<comment type="caution">
    <text evidence="14">The sequence shown here is derived from an EMBL/GenBank/DDBJ whole genome shotgun (WGS) entry which is preliminary data.</text>
</comment>
<keyword evidence="8" id="KW-0496">Mitochondrion</keyword>
<evidence type="ECO:0000256" key="12">
    <source>
        <dbReference type="SAM" id="MobiDB-lite"/>
    </source>
</evidence>
<dbReference type="SUPFAM" id="SSF103506">
    <property type="entry name" value="Mitochondrial carrier"/>
    <property type="match status" value="1"/>
</dbReference>
<keyword evidence="7 13" id="KW-1133">Transmembrane helix</keyword>
<organism evidence="14 15">
    <name type="scientific">Trichocladium antarcticum</name>
    <dbReference type="NCBI Taxonomy" id="1450529"/>
    <lineage>
        <taxon>Eukaryota</taxon>
        <taxon>Fungi</taxon>
        <taxon>Dikarya</taxon>
        <taxon>Ascomycota</taxon>
        <taxon>Pezizomycotina</taxon>
        <taxon>Sordariomycetes</taxon>
        <taxon>Sordariomycetidae</taxon>
        <taxon>Sordariales</taxon>
        <taxon>Chaetomiaceae</taxon>
        <taxon>Trichocladium</taxon>
    </lineage>
</organism>
<comment type="similarity">
    <text evidence="2 11">Belongs to the mitochondrial carrier (TC 2.A.29) family.</text>
</comment>
<evidence type="ECO:0000256" key="9">
    <source>
        <dbReference type="ARBA" id="ARBA00023136"/>
    </source>
</evidence>
<evidence type="ECO:0000256" key="7">
    <source>
        <dbReference type="ARBA" id="ARBA00022989"/>
    </source>
</evidence>
<keyword evidence="4 10" id="KW-0812">Transmembrane</keyword>
<proteinExistence type="inferred from homology"/>
<dbReference type="Proteomes" id="UP001304895">
    <property type="component" value="Unassembled WGS sequence"/>
</dbReference>
<feature type="transmembrane region" description="Helical" evidence="13">
    <location>
        <begin position="312"/>
        <end position="332"/>
    </location>
</feature>
<dbReference type="PRINTS" id="PR00926">
    <property type="entry name" value="MITOCARRIER"/>
</dbReference>
<name>A0AAN6UDE6_9PEZI</name>
<dbReference type="AlphaFoldDB" id="A0AAN6UDE6"/>
<evidence type="ECO:0000256" key="4">
    <source>
        <dbReference type="ARBA" id="ARBA00022692"/>
    </source>
</evidence>
<dbReference type="FunFam" id="1.50.40.10:FF:000009">
    <property type="entry name" value="Mitochondrial 2-oxoglutarate/malate carrier protein"/>
    <property type="match status" value="1"/>
</dbReference>
<dbReference type="PROSITE" id="PS50920">
    <property type="entry name" value="SOLCAR"/>
    <property type="match status" value="3"/>
</dbReference>
<keyword evidence="9 10" id="KW-0472">Membrane</keyword>
<sequence length="335" mass="35430">MSSTTTPAADTARSKGPEVMGTAKAVTDDSAAVANDFLHTPFMRGALPFINGGLAGMVATTVIQPVDMIKVRIQLAGEGKAGGPKATPLSVTREILASGKALDLYTGLSAGLLRQAVYTTARLGFFDTVMNSLSRRATAKGQGIGFAERATAGLTAGGLAAMIGNPADLALIRMQSDGLRPIAERKNYKSVIDALSSIARSEGVGALWSGAAPTVVRAMALNFGQLAFFSEAKAQLKAKTQWSANTQTLSASAIAGFFASFFSLPFDFVKTRLQKQQKGPDGKLPYTSMANCFAKVARQEGIFRFYRGFGTYYVRIAPHAMVTLIVADYLGFLTR</sequence>
<dbReference type="InterPro" id="IPR018108">
    <property type="entry name" value="MCP_transmembrane"/>
</dbReference>
<evidence type="ECO:0000313" key="14">
    <source>
        <dbReference type="EMBL" id="KAK4130962.1"/>
    </source>
</evidence>
<dbReference type="Gene3D" id="1.50.40.10">
    <property type="entry name" value="Mitochondrial carrier domain"/>
    <property type="match status" value="1"/>
</dbReference>
<dbReference type="Pfam" id="PF00153">
    <property type="entry name" value="Mito_carr"/>
    <property type="match status" value="3"/>
</dbReference>
<reference evidence="14" key="2">
    <citation type="submission" date="2023-05" db="EMBL/GenBank/DDBJ databases">
        <authorList>
            <consortium name="Lawrence Berkeley National Laboratory"/>
            <person name="Steindorff A."/>
            <person name="Hensen N."/>
            <person name="Bonometti L."/>
            <person name="Westerberg I."/>
            <person name="Brannstrom I.O."/>
            <person name="Guillou S."/>
            <person name="Cros-Aarteil S."/>
            <person name="Calhoun S."/>
            <person name="Haridas S."/>
            <person name="Kuo A."/>
            <person name="Mondo S."/>
            <person name="Pangilinan J."/>
            <person name="Riley R."/>
            <person name="Labutti K."/>
            <person name="Andreopoulos B."/>
            <person name="Lipzen A."/>
            <person name="Chen C."/>
            <person name="Yanf M."/>
            <person name="Daum C."/>
            <person name="Ng V."/>
            <person name="Clum A."/>
            <person name="Ohm R."/>
            <person name="Martin F."/>
            <person name="Silar P."/>
            <person name="Natvig D."/>
            <person name="Lalanne C."/>
            <person name="Gautier V."/>
            <person name="Ament-Velasquez S.L."/>
            <person name="Kruys A."/>
            <person name="Hutchinson M.I."/>
            <person name="Powell A.J."/>
            <person name="Barry K."/>
            <person name="Miller A.N."/>
            <person name="Grigoriev I.V."/>
            <person name="Debuchy R."/>
            <person name="Gladieux P."/>
            <person name="Thoren M.H."/>
            <person name="Johannesson H."/>
        </authorList>
    </citation>
    <scope>NUCLEOTIDE SEQUENCE</scope>
    <source>
        <strain evidence="14">CBS 123565</strain>
    </source>
</reference>
<evidence type="ECO:0000256" key="11">
    <source>
        <dbReference type="RuleBase" id="RU000488"/>
    </source>
</evidence>
<dbReference type="GO" id="GO:0055085">
    <property type="term" value="P:transmembrane transport"/>
    <property type="evidence" value="ECO:0007669"/>
    <property type="project" value="InterPro"/>
</dbReference>
<dbReference type="InterPro" id="IPR023395">
    <property type="entry name" value="MCP_dom_sf"/>
</dbReference>
<gene>
    <name evidence="14" type="ORF">BT67DRAFT_445115</name>
</gene>